<dbReference type="SUPFAM" id="SSF54637">
    <property type="entry name" value="Thioesterase/thiol ester dehydrase-isomerase"/>
    <property type="match status" value="1"/>
</dbReference>
<dbReference type="InterPro" id="IPR048274">
    <property type="entry name" value="MC_hydratase"/>
</dbReference>
<dbReference type="InterPro" id="IPR052342">
    <property type="entry name" value="MCH/BMMD"/>
</dbReference>
<evidence type="ECO:0000313" key="1">
    <source>
        <dbReference type="EMBL" id="KRG55408.1"/>
    </source>
</evidence>
<keyword evidence="2" id="KW-1185">Reference proteome</keyword>
<dbReference type="Proteomes" id="UP000051254">
    <property type="component" value="Unassembled WGS sequence"/>
</dbReference>
<dbReference type="GO" id="GO:0016829">
    <property type="term" value="F:lyase activity"/>
    <property type="evidence" value="ECO:0007669"/>
    <property type="project" value="InterPro"/>
</dbReference>
<comment type="caution">
    <text evidence="1">The sequence shown here is derived from an EMBL/GenBank/DDBJ whole genome shotgun (WGS) entry which is preliminary data.</text>
</comment>
<dbReference type="Gene3D" id="3.10.129.10">
    <property type="entry name" value="Hotdog Thioesterase"/>
    <property type="match status" value="1"/>
</dbReference>
<sequence length="172" mass="19384">MVQNVKQIAENRFRETFGRHYEEFNVGDIYEHRPGRSITETDNTWFTLLTMNTHPMHFDKEYAKESEFGKCIVCSPFTVALMVGMSVTDVSQKAIANLGWGDIKMTFPLFVGDTLVCESKVLAKRESASRPGAGIVTVQTDGYNQDGKLVCTFTRTMLIAKIGHSVEDKVNY</sequence>
<organism evidence="1 2">
    <name type="scientific">Stenotrophomonas koreensis</name>
    <dbReference type="NCBI Taxonomy" id="266128"/>
    <lineage>
        <taxon>Bacteria</taxon>
        <taxon>Pseudomonadati</taxon>
        <taxon>Pseudomonadota</taxon>
        <taxon>Gammaproteobacteria</taxon>
        <taxon>Lysobacterales</taxon>
        <taxon>Lysobacteraceae</taxon>
        <taxon>Stenotrophomonas</taxon>
    </lineage>
</organism>
<dbReference type="EMBL" id="LDJH01000025">
    <property type="protein sequence ID" value="KRG55408.1"/>
    <property type="molecule type" value="Genomic_DNA"/>
</dbReference>
<dbReference type="AlphaFoldDB" id="A0A0R0BDP1"/>
<dbReference type="PANTHER" id="PTHR43664">
    <property type="entry name" value="MONOAMINE OXIDASE-RELATED"/>
    <property type="match status" value="1"/>
</dbReference>
<protein>
    <submittedName>
        <fullName evidence="1">Dehydratase</fullName>
    </submittedName>
</protein>
<evidence type="ECO:0000313" key="2">
    <source>
        <dbReference type="Proteomes" id="UP000051254"/>
    </source>
</evidence>
<dbReference type="RefSeq" id="WP_057667112.1">
    <property type="nucleotide sequence ID" value="NZ_LDJH01000025.1"/>
</dbReference>
<gene>
    <name evidence="1" type="ORF">ABB25_11970</name>
</gene>
<dbReference type="InterPro" id="IPR029069">
    <property type="entry name" value="HotDog_dom_sf"/>
</dbReference>
<accession>A0A0R0BDP1</accession>
<name>A0A0R0BDP1_9GAMM</name>
<dbReference type="PATRIC" id="fig|266128.3.peg.1460"/>
<dbReference type="Pfam" id="PF19315">
    <property type="entry name" value="MC_hydratase"/>
    <property type="match status" value="1"/>
</dbReference>
<reference evidence="1 2" key="1">
    <citation type="submission" date="2015-05" db="EMBL/GenBank/DDBJ databases">
        <title>Genome sequencing and analysis of members of genus Stenotrophomonas.</title>
        <authorList>
            <person name="Patil P.P."/>
            <person name="Midha S."/>
            <person name="Patil P.B."/>
        </authorList>
    </citation>
    <scope>NUCLEOTIDE SEQUENCE [LARGE SCALE GENOMIC DNA]</scope>
    <source>
        <strain evidence="1 2">DSM 17805</strain>
    </source>
</reference>
<dbReference type="STRING" id="266128.ABB25_11970"/>
<dbReference type="CDD" id="cd03451">
    <property type="entry name" value="FkbR2"/>
    <property type="match status" value="1"/>
</dbReference>
<proteinExistence type="predicted"/>
<dbReference type="PANTHER" id="PTHR43664:SF1">
    <property type="entry name" value="BETA-METHYLMALYL-COA DEHYDRATASE"/>
    <property type="match status" value="1"/>
</dbReference>
<dbReference type="OrthoDB" id="9759612at2"/>